<dbReference type="RefSeq" id="WP_146236093.1">
    <property type="nucleotide sequence ID" value="NZ_CP054614.1"/>
</dbReference>
<sequence>MDKKQTPNIKGLEVNVEVDSKQMDVAITKAEKLVELLEQANQLSGDSARPKLYSKEVKSKGDLREVMTALDILDKCYTITKSKQQGNIMKNIPYEVWRVEEISEEYATTALTETAEE</sequence>
<evidence type="ECO:0000313" key="1">
    <source>
        <dbReference type="EMBL" id="QKS59333.1"/>
    </source>
</evidence>
<protein>
    <submittedName>
        <fullName evidence="2">Uncharacterized protein</fullName>
    </submittedName>
</protein>
<dbReference type="EMBL" id="CP054614">
    <property type="protein sequence ID" value="QKS59333.1"/>
    <property type="molecule type" value="Genomic_DNA"/>
</dbReference>
<accession>A0ABX6QBJ4</accession>
<organism evidence="2 3">
    <name type="scientific">Paenibacillus barcinonensis</name>
    <dbReference type="NCBI Taxonomy" id="198119"/>
    <lineage>
        <taxon>Bacteria</taxon>
        <taxon>Bacillati</taxon>
        <taxon>Bacillota</taxon>
        <taxon>Bacilli</taxon>
        <taxon>Bacillales</taxon>
        <taxon>Paenibacillaceae</taxon>
        <taxon>Paenibacillus</taxon>
    </lineage>
</organism>
<evidence type="ECO:0000313" key="3">
    <source>
        <dbReference type="Proteomes" id="UP000509327"/>
    </source>
</evidence>
<evidence type="ECO:0000313" key="2">
    <source>
        <dbReference type="EMBL" id="QKS59387.1"/>
    </source>
</evidence>
<proteinExistence type="predicted"/>
<dbReference type="EMBL" id="CP054614">
    <property type="protein sequence ID" value="QKS59387.1"/>
    <property type="molecule type" value="Genomic_DNA"/>
</dbReference>
<reference evidence="2 3" key="1">
    <citation type="submission" date="2020-06" db="EMBL/GenBank/DDBJ databases">
        <title>Complete genome of Paenibacillus barcinonensis KACC11450.</title>
        <authorList>
            <person name="Kim M."/>
            <person name="Park Y.-J."/>
            <person name="Shin J.-H."/>
        </authorList>
    </citation>
    <scope>NUCLEOTIDE SEQUENCE [LARGE SCALE GENOMIC DNA]</scope>
    <source>
        <strain evidence="2 3">KACC11450</strain>
    </source>
</reference>
<keyword evidence="3" id="KW-1185">Reference proteome</keyword>
<name>A0ABX6QBJ4_PAEBA</name>
<dbReference type="Proteomes" id="UP000509327">
    <property type="component" value="Chromosome"/>
</dbReference>
<gene>
    <name evidence="1" type="ORF">HUB98_26100</name>
    <name evidence="2" type="ORF">HUB98_26390</name>
</gene>